<accession>A0A564ZHT5</accession>
<dbReference type="GO" id="GO:0015159">
    <property type="term" value="F:polysaccharide transmembrane transporter activity"/>
    <property type="evidence" value="ECO:0007669"/>
    <property type="project" value="InterPro"/>
</dbReference>
<dbReference type="PANTHER" id="PTHR33619:SF3">
    <property type="entry name" value="POLYSACCHARIDE EXPORT PROTEIN GFCE-RELATED"/>
    <property type="match status" value="1"/>
</dbReference>
<reference evidence="5 6" key="1">
    <citation type="submission" date="2019-07" db="EMBL/GenBank/DDBJ databases">
        <authorList>
            <person name="Cremers G."/>
        </authorList>
    </citation>
    <scope>NUCLEOTIDE SEQUENCE [LARGE SCALE GENOMIC DNA]</scope>
</reference>
<gene>
    <name evidence="5" type="ORF">MELA_01219</name>
</gene>
<dbReference type="Pfam" id="PF10531">
    <property type="entry name" value="SLBB"/>
    <property type="match status" value="1"/>
</dbReference>
<proteinExistence type="predicted"/>
<dbReference type="Proteomes" id="UP000334340">
    <property type="component" value="Unassembled WGS sequence"/>
</dbReference>
<dbReference type="Gene3D" id="3.30.1950.10">
    <property type="entry name" value="wza like domain"/>
    <property type="match status" value="1"/>
</dbReference>
<evidence type="ECO:0000256" key="1">
    <source>
        <dbReference type="ARBA" id="ARBA00022729"/>
    </source>
</evidence>
<keyword evidence="2" id="KW-0812">Transmembrane</keyword>
<name>A0A564ZHT5_9BACT</name>
<keyword evidence="1" id="KW-0732">Signal</keyword>
<evidence type="ECO:0000313" key="5">
    <source>
        <dbReference type="EMBL" id="VUZ84844.1"/>
    </source>
</evidence>
<sequence length="251" mass="27215">MKRDCSRSVGSQTRIPIPQTAALLSILSLLWGCGGTSITVPPLSLEEIPRIQAVGNYPDQNYRIEPGDTVRIQYTFHREMEQEEVVRPDGKMAAKLAGEITVSGMTPGQLERLLVGRTSDQLRDPEVVVSITRFGEKNVFVGGEVGRPGLVAYRKGLTPLQAVIAAGGFQTTARTDSVILIRRGEGDAFVSRKLDLAATVTDGIKESLPLAPHDVVYVPRTGIAEADLWVRQHITDLIPFVGKAGASARYP</sequence>
<feature type="transmembrane region" description="Helical" evidence="2">
    <location>
        <begin position="21"/>
        <end position="40"/>
    </location>
</feature>
<keyword evidence="2" id="KW-1133">Transmembrane helix</keyword>
<organism evidence="5 6">
    <name type="scientific">Candidatus Methylomirabilis lanthanidiphila</name>
    <dbReference type="NCBI Taxonomy" id="2211376"/>
    <lineage>
        <taxon>Bacteria</taxon>
        <taxon>Candidatus Methylomirabilota</taxon>
        <taxon>Candidatus Methylomirabilia</taxon>
        <taxon>Candidatus Methylomirabilales</taxon>
        <taxon>Candidatus Methylomirabilaceae</taxon>
        <taxon>Candidatus Methylomirabilis</taxon>
    </lineage>
</organism>
<evidence type="ECO:0000259" key="4">
    <source>
        <dbReference type="Pfam" id="PF10531"/>
    </source>
</evidence>
<dbReference type="PANTHER" id="PTHR33619">
    <property type="entry name" value="POLYSACCHARIDE EXPORT PROTEIN GFCE-RELATED"/>
    <property type="match status" value="1"/>
</dbReference>
<feature type="domain" description="Soluble ligand binding" evidence="4">
    <location>
        <begin position="139"/>
        <end position="185"/>
    </location>
</feature>
<keyword evidence="2" id="KW-0472">Membrane</keyword>
<dbReference type="Pfam" id="PF02563">
    <property type="entry name" value="Poly_export"/>
    <property type="match status" value="1"/>
</dbReference>
<dbReference type="InterPro" id="IPR049712">
    <property type="entry name" value="Poly_export"/>
</dbReference>
<keyword evidence="6" id="KW-1185">Reference proteome</keyword>
<evidence type="ECO:0000259" key="3">
    <source>
        <dbReference type="Pfam" id="PF02563"/>
    </source>
</evidence>
<evidence type="ECO:0000313" key="6">
    <source>
        <dbReference type="Proteomes" id="UP000334340"/>
    </source>
</evidence>
<protein>
    <submittedName>
        <fullName evidence="5">Polysaccharide biosynthesis/export protein</fullName>
    </submittedName>
</protein>
<dbReference type="InterPro" id="IPR003715">
    <property type="entry name" value="Poly_export_N"/>
</dbReference>
<dbReference type="Gene3D" id="3.10.560.10">
    <property type="entry name" value="Outer membrane lipoprotein wza domain like"/>
    <property type="match status" value="1"/>
</dbReference>
<evidence type="ECO:0000256" key="2">
    <source>
        <dbReference type="SAM" id="Phobius"/>
    </source>
</evidence>
<feature type="domain" description="Polysaccharide export protein N-terminal" evidence="3">
    <location>
        <begin position="58"/>
        <end position="131"/>
    </location>
</feature>
<dbReference type="InterPro" id="IPR019554">
    <property type="entry name" value="Soluble_ligand-bd"/>
</dbReference>
<dbReference type="AlphaFoldDB" id="A0A564ZHT5"/>
<dbReference type="EMBL" id="CABIKM010000019">
    <property type="protein sequence ID" value="VUZ84844.1"/>
    <property type="molecule type" value="Genomic_DNA"/>
</dbReference>